<gene>
    <name evidence="1" type="ORF">J437_LFUL013472</name>
</gene>
<sequence>MTRRIVICSSYLPYDAPDSPPNRELEDLVNFCRNHETASGQFDNEVVTKLQEEMLNLYVEATCVVTSLLLQTGVKWKHSEEINDTNTQQCSSMENVLLDTTLTRNLNFETWKHFEDIRGINHELPAISDLINFFEVECLHFEDAITDGWSKAGIKKSQKIHPRGYKQLGSGASPNAGRRRFTYMTRDDVVELLETHSVPLTDNLPTSKEEEYPNLSPTLEEEVGLTLEHLSQVVRTIMEVQDMVGEWDPQMMHALQFQNALDGDDAE</sequence>
<organism evidence="1 2">
    <name type="scientific">Ladona fulva</name>
    <name type="common">Scarce chaser dragonfly</name>
    <name type="synonym">Libellula fulva</name>
    <dbReference type="NCBI Taxonomy" id="123851"/>
    <lineage>
        <taxon>Eukaryota</taxon>
        <taxon>Metazoa</taxon>
        <taxon>Ecdysozoa</taxon>
        <taxon>Arthropoda</taxon>
        <taxon>Hexapoda</taxon>
        <taxon>Insecta</taxon>
        <taxon>Pterygota</taxon>
        <taxon>Palaeoptera</taxon>
        <taxon>Odonata</taxon>
        <taxon>Epiprocta</taxon>
        <taxon>Anisoptera</taxon>
        <taxon>Libelluloidea</taxon>
        <taxon>Libellulidae</taxon>
        <taxon>Ladona</taxon>
    </lineage>
</organism>
<name>A0A8K0KHD5_LADFU</name>
<dbReference type="Proteomes" id="UP000792457">
    <property type="component" value="Unassembled WGS sequence"/>
</dbReference>
<reference evidence="1" key="2">
    <citation type="submission" date="2017-10" db="EMBL/GenBank/DDBJ databases">
        <title>Ladona fulva Genome sequencing and assembly.</title>
        <authorList>
            <person name="Murali S."/>
            <person name="Richards S."/>
            <person name="Bandaranaike D."/>
            <person name="Bellair M."/>
            <person name="Blankenburg K."/>
            <person name="Chao H."/>
            <person name="Dinh H."/>
            <person name="Doddapaneni H."/>
            <person name="Dugan-Rocha S."/>
            <person name="Elkadiri S."/>
            <person name="Gnanaolivu R."/>
            <person name="Hernandez B."/>
            <person name="Skinner E."/>
            <person name="Javaid M."/>
            <person name="Lee S."/>
            <person name="Li M."/>
            <person name="Ming W."/>
            <person name="Munidasa M."/>
            <person name="Muniz J."/>
            <person name="Nguyen L."/>
            <person name="Hughes D."/>
            <person name="Osuji N."/>
            <person name="Pu L.-L."/>
            <person name="Puazo M."/>
            <person name="Qu C."/>
            <person name="Quiroz J."/>
            <person name="Raj R."/>
            <person name="Weissenberger G."/>
            <person name="Xin Y."/>
            <person name="Zou X."/>
            <person name="Han Y."/>
            <person name="Worley K."/>
            <person name="Muzny D."/>
            <person name="Gibbs R."/>
        </authorList>
    </citation>
    <scope>NUCLEOTIDE SEQUENCE</scope>
    <source>
        <strain evidence="1">Sampled in the wild</strain>
    </source>
</reference>
<dbReference type="EMBL" id="KZ308859">
    <property type="protein sequence ID" value="KAG8234925.1"/>
    <property type="molecule type" value="Genomic_DNA"/>
</dbReference>
<dbReference type="AlphaFoldDB" id="A0A8K0KHD5"/>
<evidence type="ECO:0000313" key="2">
    <source>
        <dbReference type="Proteomes" id="UP000792457"/>
    </source>
</evidence>
<comment type="caution">
    <text evidence="1">The sequence shown here is derived from an EMBL/GenBank/DDBJ whole genome shotgun (WGS) entry which is preliminary data.</text>
</comment>
<protein>
    <submittedName>
        <fullName evidence="1">Uncharacterized protein</fullName>
    </submittedName>
</protein>
<keyword evidence="2" id="KW-1185">Reference proteome</keyword>
<evidence type="ECO:0000313" key="1">
    <source>
        <dbReference type="EMBL" id="KAG8234925.1"/>
    </source>
</evidence>
<reference evidence="1" key="1">
    <citation type="submission" date="2013-04" db="EMBL/GenBank/DDBJ databases">
        <authorList>
            <person name="Qu J."/>
            <person name="Murali S.C."/>
            <person name="Bandaranaike D."/>
            <person name="Bellair M."/>
            <person name="Blankenburg K."/>
            <person name="Chao H."/>
            <person name="Dinh H."/>
            <person name="Doddapaneni H."/>
            <person name="Downs B."/>
            <person name="Dugan-Rocha S."/>
            <person name="Elkadiri S."/>
            <person name="Gnanaolivu R.D."/>
            <person name="Hernandez B."/>
            <person name="Javaid M."/>
            <person name="Jayaseelan J.C."/>
            <person name="Lee S."/>
            <person name="Li M."/>
            <person name="Ming W."/>
            <person name="Munidasa M."/>
            <person name="Muniz J."/>
            <person name="Nguyen L."/>
            <person name="Ongeri F."/>
            <person name="Osuji N."/>
            <person name="Pu L.-L."/>
            <person name="Puazo M."/>
            <person name="Qu C."/>
            <person name="Quiroz J."/>
            <person name="Raj R."/>
            <person name="Weissenberger G."/>
            <person name="Xin Y."/>
            <person name="Zou X."/>
            <person name="Han Y."/>
            <person name="Richards S."/>
            <person name="Worley K."/>
            <person name="Muzny D."/>
            <person name="Gibbs R."/>
        </authorList>
    </citation>
    <scope>NUCLEOTIDE SEQUENCE</scope>
    <source>
        <strain evidence="1">Sampled in the wild</strain>
    </source>
</reference>
<accession>A0A8K0KHD5</accession>
<proteinExistence type="predicted"/>